<evidence type="ECO:0000313" key="6">
    <source>
        <dbReference type="Proteomes" id="UP000265180"/>
    </source>
</evidence>
<reference evidence="5" key="3">
    <citation type="submission" date="2025-08" db="UniProtKB">
        <authorList>
            <consortium name="Ensembl"/>
        </authorList>
    </citation>
    <scope>IDENTIFICATION</scope>
    <source>
        <strain evidence="5">HNI</strain>
    </source>
</reference>
<dbReference type="InterPro" id="IPR010345">
    <property type="entry name" value="IL-17_fam"/>
</dbReference>
<accession>A0A3P9L1H6</accession>
<keyword evidence="3" id="KW-0964">Secreted</keyword>
<dbReference type="Ensembl" id="ENSORLT00020022346.1">
    <property type="protein sequence ID" value="ENSORLP00020014569.1"/>
    <property type="gene ID" value="ENSORLG00020015602.1"/>
</dbReference>
<comment type="subcellular location">
    <subcellularLocation>
        <location evidence="1">Secreted</location>
    </subcellularLocation>
</comment>
<dbReference type="GO" id="GO:0005125">
    <property type="term" value="F:cytokine activity"/>
    <property type="evidence" value="ECO:0007669"/>
    <property type="project" value="InterPro"/>
</dbReference>
<comment type="similarity">
    <text evidence="2">Belongs to the IL-17 family.</text>
</comment>
<dbReference type="GO" id="GO:0005576">
    <property type="term" value="C:extracellular region"/>
    <property type="evidence" value="ECO:0007669"/>
    <property type="project" value="UniProtKB-SubCell"/>
</dbReference>
<proteinExistence type="inferred from homology"/>
<reference evidence="5" key="4">
    <citation type="submission" date="2025-09" db="UniProtKB">
        <authorList>
            <consortium name="Ensembl"/>
        </authorList>
    </citation>
    <scope>IDENTIFICATION</scope>
    <source>
        <strain evidence="5">HNI</strain>
    </source>
</reference>
<dbReference type="Pfam" id="PF06083">
    <property type="entry name" value="IL17"/>
    <property type="match status" value="1"/>
</dbReference>
<evidence type="ECO:0000256" key="3">
    <source>
        <dbReference type="ARBA" id="ARBA00022525"/>
    </source>
</evidence>
<name>A0A3P9L1H6_ORYLA</name>
<keyword evidence="4" id="KW-0732">Signal</keyword>
<dbReference type="Proteomes" id="UP000265180">
    <property type="component" value="Chromosome 3"/>
</dbReference>
<evidence type="ECO:0000313" key="5">
    <source>
        <dbReference type="Ensembl" id="ENSORLP00020014569.1"/>
    </source>
</evidence>
<evidence type="ECO:0000256" key="1">
    <source>
        <dbReference type="ARBA" id="ARBA00004613"/>
    </source>
</evidence>
<dbReference type="InterPro" id="IPR029034">
    <property type="entry name" value="Cystine-knot_cytokine"/>
</dbReference>
<dbReference type="Gene3D" id="2.10.90.10">
    <property type="entry name" value="Cystine-knot cytokines"/>
    <property type="match status" value="1"/>
</dbReference>
<reference evidence="5 6" key="2">
    <citation type="submission" date="2017-04" db="EMBL/GenBank/DDBJ databases">
        <title>CpG methylation of centromeres and impact of large insertions on vertebrate speciation.</title>
        <authorList>
            <person name="Ichikawa K."/>
            <person name="Yoshimura J."/>
            <person name="Morishita S."/>
        </authorList>
    </citation>
    <scope>NUCLEOTIDE SEQUENCE</scope>
    <source>
        <strain evidence="5 6">HNI</strain>
    </source>
</reference>
<sequence>DPHAELPIGCFAPLESVSASGITYGLSSEISLRFPSASNTRCLKPGCDMNLGQPKDYSLNSVPIYQNILVLNHVKGSHCYTASYHLVAVGCTCV</sequence>
<reference key="1">
    <citation type="journal article" date="2007" name="Nature">
        <title>The medaka draft genome and insights into vertebrate genome evolution.</title>
        <authorList>
            <person name="Kasahara M."/>
            <person name="Naruse K."/>
            <person name="Sasaki S."/>
            <person name="Nakatani Y."/>
            <person name="Qu W."/>
            <person name="Ahsan B."/>
            <person name="Yamada T."/>
            <person name="Nagayasu Y."/>
            <person name="Doi K."/>
            <person name="Kasai Y."/>
            <person name="Jindo T."/>
            <person name="Kobayashi D."/>
            <person name="Shimada A."/>
            <person name="Toyoda A."/>
            <person name="Kuroki Y."/>
            <person name="Fujiyama A."/>
            <person name="Sasaki T."/>
            <person name="Shimizu A."/>
            <person name="Asakawa S."/>
            <person name="Shimizu N."/>
            <person name="Hashimoto S."/>
            <person name="Yang J."/>
            <person name="Lee Y."/>
            <person name="Matsushima K."/>
            <person name="Sugano S."/>
            <person name="Sakaizumi M."/>
            <person name="Narita T."/>
            <person name="Ohishi K."/>
            <person name="Haga S."/>
            <person name="Ohta F."/>
            <person name="Nomoto H."/>
            <person name="Nogata K."/>
            <person name="Morishita T."/>
            <person name="Endo T."/>
            <person name="Shin-I T."/>
            <person name="Takeda H."/>
            <person name="Morishita S."/>
            <person name="Kohara Y."/>
        </authorList>
    </citation>
    <scope>NUCLEOTIDE SEQUENCE [LARGE SCALE GENOMIC DNA]</scope>
    <source>
        <strain>Hd-rR</strain>
    </source>
</reference>
<dbReference type="AlphaFoldDB" id="A0A3P9L1H6"/>
<protein>
    <submittedName>
        <fullName evidence="5">Uncharacterized protein</fullName>
    </submittedName>
</protein>
<organism evidence="5 6">
    <name type="scientific">Oryzias latipes</name>
    <name type="common">Japanese rice fish</name>
    <name type="synonym">Japanese killifish</name>
    <dbReference type="NCBI Taxonomy" id="8090"/>
    <lineage>
        <taxon>Eukaryota</taxon>
        <taxon>Metazoa</taxon>
        <taxon>Chordata</taxon>
        <taxon>Craniata</taxon>
        <taxon>Vertebrata</taxon>
        <taxon>Euteleostomi</taxon>
        <taxon>Actinopterygii</taxon>
        <taxon>Neopterygii</taxon>
        <taxon>Teleostei</taxon>
        <taxon>Neoteleostei</taxon>
        <taxon>Acanthomorphata</taxon>
        <taxon>Ovalentaria</taxon>
        <taxon>Atherinomorphae</taxon>
        <taxon>Beloniformes</taxon>
        <taxon>Adrianichthyidae</taxon>
        <taxon>Oryziinae</taxon>
        <taxon>Oryzias</taxon>
    </lineage>
</organism>
<evidence type="ECO:0000256" key="4">
    <source>
        <dbReference type="ARBA" id="ARBA00022729"/>
    </source>
</evidence>
<dbReference type="SUPFAM" id="SSF57501">
    <property type="entry name" value="Cystine-knot cytokines"/>
    <property type="match status" value="1"/>
</dbReference>
<evidence type="ECO:0000256" key="2">
    <source>
        <dbReference type="ARBA" id="ARBA00007236"/>
    </source>
</evidence>